<evidence type="ECO:0000256" key="1">
    <source>
        <dbReference type="SAM" id="MobiDB-lite"/>
    </source>
</evidence>
<feature type="transmembrane region" description="Helical" evidence="2">
    <location>
        <begin position="220"/>
        <end position="242"/>
    </location>
</feature>
<evidence type="ECO:0000313" key="3">
    <source>
        <dbReference type="EMBL" id="CAG9800174.1"/>
    </source>
</evidence>
<feature type="transmembrane region" description="Helical" evidence="2">
    <location>
        <begin position="116"/>
        <end position="138"/>
    </location>
</feature>
<keyword evidence="2" id="KW-0812">Transmembrane</keyword>
<reference evidence="3" key="2">
    <citation type="submission" date="2022-10" db="EMBL/GenBank/DDBJ databases">
        <authorList>
            <consortium name="ENA_rothamsted_submissions"/>
            <consortium name="culmorum"/>
            <person name="King R."/>
        </authorList>
    </citation>
    <scope>NUCLEOTIDE SEQUENCE</scope>
</reference>
<feature type="compositionally biased region" description="Low complexity" evidence="1">
    <location>
        <begin position="384"/>
        <end position="397"/>
    </location>
</feature>
<keyword evidence="2" id="KW-1133">Transmembrane helix</keyword>
<feature type="compositionally biased region" description="Polar residues" evidence="1">
    <location>
        <begin position="296"/>
        <end position="309"/>
    </location>
</feature>
<evidence type="ECO:0000256" key="2">
    <source>
        <dbReference type="SAM" id="Phobius"/>
    </source>
</evidence>
<name>A0A9N9RL01_9DIPT</name>
<sequence length="579" mass="66003">MALESDNYFKYGFSNFTFNVDRPKRIITMKNYKGILYGAVAYSVIIGLIYVALSVVGLMTRWCMIESKGSPLTYMLYLIYFRVSSCEPGVDWSLLNINGAVTVPIPDETDAVRETFIFLIVYLGLHSALVFTSLYALCGVNNSCLGRRSFPIFFAPWIIVWVSIIVLDVIATGYYIMDSIKLSSTDGVLSILQVSSGADIDQILRLFGELSSLYKIMPPIFMLLATSKIFVFIIINIVWVVAITRAGWAASTYHMYHDQTRRNYENTMANVNPAFEGMRDDVVAQKQHEKQMDYISDQSSIHEVPSSSPRPLATAPPQENTESRYNDTSREQGHVYPYHMSNTRNEKQRREAPQPPDPTIEDEPQTSYKIKRPTTLVLPERPPSQQQQYQHQNSNQYESDREIDSRLSRYQETSGHAIKTVEPIKYDDIPEQQQSNTRVLVLPPISESRPHSLKPIPPPKPQNYNNVNSNINNNRFSVQPMPASRESPVLYRPERSNSARVAPERTSSSARAPEELRSQLPWSYFKPRDATPKKAFDHLEENEDIPAVPVPDYTLHYGKKGRSNLGENESDGNWSHSRY</sequence>
<gene>
    <name evidence="3" type="ORF">CHIRRI_LOCUS3124</name>
</gene>
<feature type="transmembrane region" description="Helical" evidence="2">
    <location>
        <begin position="150"/>
        <end position="176"/>
    </location>
</feature>
<dbReference type="OrthoDB" id="7967436at2759"/>
<keyword evidence="2" id="KW-0472">Membrane</keyword>
<feature type="compositionally biased region" description="Basic and acidic residues" evidence="1">
    <location>
        <begin position="321"/>
        <end position="333"/>
    </location>
</feature>
<protein>
    <submittedName>
        <fullName evidence="3">Uncharacterized protein</fullName>
    </submittedName>
</protein>
<feature type="region of interest" description="Disordered" evidence="1">
    <location>
        <begin position="474"/>
        <end position="515"/>
    </location>
</feature>
<keyword evidence="4" id="KW-1185">Reference proteome</keyword>
<accession>A0A9N9RL01</accession>
<feature type="region of interest" description="Disordered" evidence="1">
    <location>
        <begin position="557"/>
        <end position="579"/>
    </location>
</feature>
<dbReference type="AlphaFoldDB" id="A0A9N9RL01"/>
<organism evidence="3 4">
    <name type="scientific">Chironomus riparius</name>
    <dbReference type="NCBI Taxonomy" id="315576"/>
    <lineage>
        <taxon>Eukaryota</taxon>
        <taxon>Metazoa</taxon>
        <taxon>Ecdysozoa</taxon>
        <taxon>Arthropoda</taxon>
        <taxon>Hexapoda</taxon>
        <taxon>Insecta</taxon>
        <taxon>Pterygota</taxon>
        <taxon>Neoptera</taxon>
        <taxon>Endopterygota</taxon>
        <taxon>Diptera</taxon>
        <taxon>Nematocera</taxon>
        <taxon>Chironomoidea</taxon>
        <taxon>Chironomidae</taxon>
        <taxon>Chironominae</taxon>
        <taxon>Chironomus</taxon>
    </lineage>
</organism>
<feature type="compositionally biased region" description="Polar residues" evidence="1">
    <location>
        <begin position="565"/>
        <end position="579"/>
    </location>
</feature>
<reference evidence="3" key="1">
    <citation type="submission" date="2022-01" db="EMBL/GenBank/DDBJ databases">
        <authorList>
            <person name="King R."/>
        </authorList>
    </citation>
    <scope>NUCLEOTIDE SEQUENCE</scope>
</reference>
<proteinExistence type="predicted"/>
<dbReference type="EMBL" id="OU895877">
    <property type="protein sequence ID" value="CAG9800174.1"/>
    <property type="molecule type" value="Genomic_DNA"/>
</dbReference>
<feature type="transmembrane region" description="Helical" evidence="2">
    <location>
        <begin position="34"/>
        <end position="59"/>
    </location>
</feature>
<dbReference type="Proteomes" id="UP001153620">
    <property type="component" value="Chromosome 1"/>
</dbReference>
<evidence type="ECO:0000313" key="4">
    <source>
        <dbReference type="Proteomes" id="UP001153620"/>
    </source>
</evidence>
<feature type="region of interest" description="Disordered" evidence="1">
    <location>
        <begin position="287"/>
        <end position="403"/>
    </location>
</feature>